<evidence type="ECO:0000259" key="3">
    <source>
        <dbReference type="Pfam" id="PF01887"/>
    </source>
</evidence>
<comment type="similarity">
    <text evidence="2">Belongs to the SAM hydrolase / SAM-dependent halogenase family.</text>
</comment>
<dbReference type="SUPFAM" id="SSF101852">
    <property type="entry name" value="Bacterial fluorinating enzyme, C-terminal domain"/>
    <property type="match status" value="1"/>
</dbReference>
<dbReference type="EMBL" id="BSDX01000001">
    <property type="protein sequence ID" value="GLI54091.1"/>
    <property type="molecule type" value="Genomic_DNA"/>
</dbReference>
<protein>
    <recommendedName>
        <fullName evidence="7">SAM-dependent chlorinase/fluorinase</fullName>
    </recommendedName>
</protein>
<dbReference type="InterPro" id="IPR023228">
    <property type="entry name" value="SAM_OH_AdoTrfase_N_sf"/>
</dbReference>
<evidence type="ECO:0000256" key="2">
    <source>
        <dbReference type="ARBA" id="ARBA00024035"/>
    </source>
</evidence>
<evidence type="ECO:0000313" key="5">
    <source>
        <dbReference type="EMBL" id="GLI54091.1"/>
    </source>
</evidence>
<sequence length="260" mass="28906">MRSLAASKNRIITLLTDFGYDDPFVGQMKGVILKINQNVKIIDITHGIKPQAVEDAAFVLWQSFKYFPKGSIHLSIVDPGVGSHRKALIVKSQGHYFIAPDNGLLSYVIKEPFVCISIENPRYFLQKESPTFQGRDVFAPAAAWLSTGVSISEFGKPLKEIFLLEHLNPVNLNDKIVGKIVYIDRFGNAITNIKPEGIKIKEIRVGETILPIVNFYSQSPNKPAALINSDGFIEIFIYMGNAVKTMGLEKKQIVEALLDG</sequence>
<keyword evidence="6" id="KW-1185">Reference proteome</keyword>
<proteinExistence type="inferred from homology"/>
<dbReference type="Gene3D" id="2.40.30.90">
    <property type="entry name" value="Bacterial fluorinating enzyme like"/>
    <property type="match status" value="1"/>
</dbReference>
<evidence type="ECO:0000259" key="4">
    <source>
        <dbReference type="Pfam" id="PF20257"/>
    </source>
</evidence>
<evidence type="ECO:0000313" key="6">
    <source>
        <dbReference type="Proteomes" id="UP001144297"/>
    </source>
</evidence>
<dbReference type="InterPro" id="IPR046469">
    <property type="entry name" value="SAM_HAT_N"/>
</dbReference>
<dbReference type="Pfam" id="PF01887">
    <property type="entry name" value="SAM_HAT_N"/>
    <property type="match status" value="1"/>
</dbReference>
<dbReference type="InterPro" id="IPR046470">
    <property type="entry name" value="SAM_HAT_C"/>
</dbReference>
<dbReference type="Gene3D" id="3.40.50.10790">
    <property type="entry name" value="S-adenosyl-l-methionine hydroxide adenosyltransferase, N-terminal"/>
    <property type="match status" value="1"/>
</dbReference>
<name>A0A9W6LKC2_9BACT</name>
<dbReference type="InterPro" id="IPR002747">
    <property type="entry name" value="SAM_OH_AdoTrfase"/>
</dbReference>
<keyword evidence="1" id="KW-0949">S-adenosyl-L-methionine</keyword>
<dbReference type="PANTHER" id="PTHR35092:SF1">
    <property type="entry name" value="CHLORINASE MJ1651"/>
    <property type="match status" value="1"/>
</dbReference>
<dbReference type="SUPFAM" id="SSF102522">
    <property type="entry name" value="Bacterial fluorinating enzyme, N-terminal domain"/>
    <property type="match status" value="1"/>
</dbReference>
<feature type="domain" description="S-adenosyl-l-methionine hydroxide adenosyltransferase C-terminal" evidence="4">
    <location>
        <begin position="178"/>
        <end position="254"/>
    </location>
</feature>
<dbReference type="AlphaFoldDB" id="A0A9W6LKC2"/>
<dbReference type="PANTHER" id="PTHR35092">
    <property type="entry name" value="CHLORINASE MJ1651"/>
    <property type="match status" value="1"/>
</dbReference>
<dbReference type="Pfam" id="PF20257">
    <property type="entry name" value="SAM_HAT_C"/>
    <property type="match status" value="1"/>
</dbReference>
<organism evidence="5 6">
    <name type="scientific">Thermodesulfovibrio yellowstonii</name>
    <dbReference type="NCBI Taxonomy" id="28262"/>
    <lineage>
        <taxon>Bacteria</taxon>
        <taxon>Pseudomonadati</taxon>
        <taxon>Nitrospirota</taxon>
        <taxon>Thermodesulfovibrionia</taxon>
        <taxon>Thermodesulfovibrionales</taxon>
        <taxon>Thermodesulfovibrionaceae</taxon>
        <taxon>Thermodesulfovibrio</taxon>
    </lineage>
</organism>
<dbReference type="InterPro" id="IPR023227">
    <property type="entry name" value="SAM_OH_AdoTrfase_C_sf"/>
</dbReference>
<feature type="domain" description="S-adenosyl-l-methionine hydroxide adenosyltransferase N-terminal" evidence="3">
    <location>
        <begin position="12"/>
        <end position="155"/>
    </location>
</feature>
<evidence type="ECO:0008006" key="7">
    <source>
        <dbReference type="Google" id="ProtNLM"/>
    </source>
</evidence>
<dbReference type="Proteomes" id="UP001144297">
    <property type="component" value="Unassembled WGS sequence"/>
</dbReference>
<accession>A0A9W6LKC2</accession>
<dbReference type="PIRSF" id="PIRSF006779">
    <property type="entry name" value="UCP006779"/>
    <property type="match status" value="1"/>
</dbReference>
<reference evidence="5" key="1">
    <citation type="submission" date="2022-12" db="EMBL/GenBank/DDBJ databases">
        <title>Reference genome sequencing for broad-spectrum identification of bacterial and archaeal isolates by mass spectrometry.</title>
        <authorList>
            <person name="Sekiguchi Y."/>
            <person name="Tourlousse D.M."/>
        </authorList>
    </citation>
    <scope>NUCLEOTIDE SEQUENCE</scope>
    <source>
        <strain evidence="5">TSL-P1</strain>
    </source>
</reference>
<comment type="caution">
    <text evidence="5">The sequence shown here is derived from an EMBL/GenBank/DDBJ whole genome shotgun (WGS) entry which is preliminary data.</text>
</comment>
<gene>
    <name evidence="5" type="ORF">TISLANDTSLP1_17840</name>
</gene>
<evidence type="ECO:0000256" key="1">
    <source>
        <dbReference type="ARBA" id="ARBA00022691"/>
    </source>
</evidence>